<keyword evidence="6 10" id="KW-1133">Transmembrane helix</keyword>
<evidence type="ECO:0000256" key="5">
    <source>
        <dbReference type="ARBA" id="ARBA00022832"/>
    </source>
</evidence>
<dbReference type="EC" id="2.3.1.199" evidence="10"/>
<name>A0A1I8PY53_STOCA</name>
<evidence type="ECO:0000256" key="2">
    <source>
        <dbReference type="ARBA" id="ARBA00022516"/>
    </source>
</evidence>
<dbReference type="Proteomes" id="UP000095300">
    <property type="component" value="Unassembled WGS sequence"/>
</dbReference>
<feature type="transmembrane region" description="Helical" evidence="10">
    <location>
        <begin position="29"/>
        <end position="48"/>
    </location>
</feature>
<dbReference type="PANTHER" id="PTHR11157:SF116">
    <property type="entry name" value="ELONGATION OF VERY LONG CHAIN FATTY ACIDS PROTEIN-RELATED"/>
    <property type="match status" value="1"/>
</dbReference>
<evidence type="ECO:0000256" key="1">
    <source>
        <dbReference type="ARBA" id="ARBA00004141"/>
    </source>
</evidence>
<accession>A0A1I8PY53</accession>
<evidence type="ECO:0000256" key="9">
    <source>
        <dbReference type="ARBA" id="ARBA00023160"/>
    </source>
</evidence>
<keyword evidence="3 10" id="KW-0808">Transferase</keyword>
<evidence type="ECO:0000256" key="6">
    <source>
        <dbReference type="ARBA" id="ARBA00022989"/>
    </source>
</evidence>
<dbReference type="GO" id="GO:0034625">
    <property type="term" value="P:fatty acid elongation, monounsaturated fatty acid"/>
    <property type="evidence" value="ECO:0007669"/>
    <property type="project" value="TreeGrafter"/>
</dbReference>
<evidence type="ECO:0000313" key="11">
    <source>
        <dbReference type="EnsemblMetazoa" id="SCAU012144-PA"/>
    </source>
</evidence>
<dbReference type="VEuPathDB" id="VectorBase:SCAU012144"/>
<dbReference type="GO" id="GO:0005789">
    <property type="term" value="C:endoplasmic reticulum membrane"/>
    <property type="evidence" value="ECO:0007669"/>
    <property type="project" value="TreeGrafter"/>
</dbReference>
<evidence type="ECO:0000256" key="4">
    <source>
        <dbReference type="ARBA" id="ARBA00022692"/>
    </source>
</evidence>
<evidence type="ECO:0000256" key="7">
    <source>
        <dbReference type="ARBA" id="ARBA00023098"/>
    </source>
</evidence>
<dbReference type="GO" id="GO:0030148">
    <property type="term" value="P:sphingolipid biosynthetic process"/>
    <property type="evidence" value="ECO:0007669"/>
    <property type="project" value="TreeGrafter"/>
</dbReference>
<keyword evidence="12" id="KW-1185">Reference proteome</keyword>
<evidence type="ECO:0000256" key="3">
    <source>
        <dbReference type="ARBA" id="ARBA00022679"/>
    </source>
</evidence>
<keyword evidence="4 10" id="KW-0812">Transmembrane</keyword>
<dbReference type="InterPro" id="IPR030457">
    <property type="entry name" value="ELO_CS"/>
</dbReference>
<dbReference type="PROSITE" id="PS01188">
    <property type="entry name" value="ELO"/>
    <property type="match status" value="1"/>
</dbReference>
<organism evidence="11 12">
    <name type="scientific">Stomoxys calcitrans</name>
    <name type="common">Stable fly</name>
    <name type="synonym">Conops calcitrans</name>
    <dbReference type="NCBI Taxonomy" id="35570"/>
    <lineage>
        <taxon>Eukaryota</taxon>
        <taxon>Metazoa</taxon>
        <taxon>Ecdysozoa</taxon>
        <taxon>Arthropoda</taxon>
        <taxon>Hexapoda</taxon>
        <taxon>Insecta</taxon>
        <taxon>Pterygota</taxon>
        <taxon>Neoptera</taxon>
        <taxon>Endopterygota</taxon>
        <taxon>Diptera</taxon>
        <taxon>Brachycera</taxon>
        <taxon>Muscomorpha</taxon>
        <taxon>Muscoidea</taxon>
        <taxon>Muscidae</taxon>
        <taxon>Stomoxys</taxon>
    </lineage>
</organism>
<feature type="transmembrane region" description="Helical" evidence="10">
    <location>
        <begin position="149"/>
        <end position="167"/>
    </location>
</feature>
<keyword evidence="2 10" id="KW-0444">Lipid biosynthesis</keyword>
<evidence type="ECO:0000313" key="12">
    <source>
        <dbReference type="Proteomes" id="UP000095300"/>
    </source>
</evidence>
<keyword evidence="7 10" id="KW-0443">Lipid metabolism</keyword>
<dbReference type="STRING" id="35570.A0A1I8PY53"/>
<dbReference type="AlphaFoldDB" id="A0A1I8PY53"/>
<keyword evidence="8 10" id="KW-0472">Membrane</keyword>
<feature type="transmembrane region" description="Helical" evidence="10">
    <location>
        <begin position="236"/>
        <end position="257"/>
    </location>
</feature>
<comment type="catalytic activity">
    <reaction evidence="10">
        <text>a very-long-chain acyl-CoA + malonyl-CoA + H(+) = a very-long-chain 3-oxoacyl-CoA + CO2 + CoA</text>
        <dbReference type="Rhea" id="RHEA:32727"/>
        <dbReference type="ChEBI" id="CHEBI:15378"/>
        <dbReference type="ChEBI" id="CHEBI:16526"/>
        <dbReference type="ChEBI" id="CHEBI:57287"/>
        <dbReference type="ChEBI" id="CHEBI:57384"/>
        <dbReference type="ChEBI" id="CHEBI:90725"/>
        <dbReference type="ChEBI" id="CHEBI:90736"/>
        <dbReference type="EC" id="2.3.1.199"/>
    </reaction>
</comment>
<keyword evidence="9 10" id="KW-0275">Fatty acid biosynthesis</keyword>
<dbReference type="GO" id="GO:0034626">
    <property type="term" value="P:fatty acid elongation, polyunsaturated fatty acid"/>
    <property type="evidence" value="ECO:0007669"/>
    <property type="project" value="TreeGrafter"/>
</dbReference>
<evidence type="ECO:0000256" key="10">
    <source>
        <dbReference type="RuleBase" id="RU361115"/>
    </source>
</evidence>
<dbReference type="GO" id="GO:0042761">
    <property type="term" value="P:very long-chain fatty acid biosynthetic process"/>
    <property type="evidence" value="ECO:0007669"/>
    <property type="project" value="TreeGrafter"/>
</dbReference>
<reference evidence="11" key="1">
    <citation type="submission" date="2020-05" db="UniProtKB">
        <authorList>
            <consortium name="EnsemblMetazoa"/>
        </authorList>
    </citation>
    <scope>IDENTIFICATION</scope>
    <source>
        <strain evidence="11">USDA</strain>
    </source>
</reference>
<keyword evidence="5 10" id="KW-0276">Fatty acid metabolism</keyword>
<proteinExistence type="inferred from homology"/>
<feature type="transmembrane region" description="Helical" evidence="10">
    <location>
        <begin position="173"/>
        <end position="191"/>
    </location>
</feature>
<sequence>MLLMKVIAREGQKYLKMFRLDDRITTNPLLGSPLLMASIIAFYLLLSLKWLPSFMANRKPYKVEGIMKLYNVLQILLNLFVCYDSITTILNMPDYSFTCQRCERDDRRPETMRFARCAIFYYSLKYFDMFDTIFFLLRKKFRQVTFLHVYHHSIMIFGTFAYCAVLFGSHFTSTGVINSFIHVVMYTYYLIAAMKPNIDLKPLKKTLTRMQLIQFILLGIHFSFPLVNNWCKLNTFWLWIAYTQNFFMIMLFLNFYYKAYVRNSNKNKIK</sequence>
<feature type="transmembrane region" description="Helical" evidence="10">
    <location>
        <begin position="119"/>
        <end position="137"/>
    </location>
</feature>
<dbReference type="GO" id="GO:0009922">
    <property type="term" value="F:fatty acid elongase activity"/>
    <property type="evidence" value="ECO:0007669"/>
    <property type="project" value="UniProtKB-EC"/>
</dbReference>
<feature type="transmembrane region" description="Helical" evidence="10">
    <location>
        <begin position="69"/>
        <end position="86"/>
    </location>
</feature>
<comment type="subcellular location">
    <subcellularLocation>
        <location evidence="1">Membrane</location>
        <topology evidence="1">Multi-pass membrane protein</topology>
    </subcellularLocation>
</comment>
<dbReference type="PANTHER" id="PTHR11157">
    <property type="entry name" value="FATTY ACID ACYL TRANSFERASE-RELATED"/>
    <property type="match status" value="1"/>
</dbReference>
<evidence type="ECO:0000256" key="8">
    <source>
        <dbReference type="ARBA" id="ARBA00023136"/>
    </source>
</evidence>
<gene>
    <name evidence="11" type="primary">106092387</name>
</gene>
<dbReference type="Pfam" id="PF01151">
    <property type="entry name" value="ELO"/>
    <property type="match status" value="1"/>
</dbReference>
<dbReference type="InterPro" id="IPR002076">
    <property type="entry name" value="ELO_fam"/>
</dbReference>
<dbReference type="GO" id="GO:0019367">
    <property type="term" value="P:fatty acid elongation, saturated fatty acid"/>
    <property type="evidence" value="ECO:0007669"/>
    <property type="project" value="TreeGrafter"/>
</dbReference>
<comment type="similarity">
    <text evidence="10">Belongs to the ELO family.</text>
</comment>
<dbReference type="EnsemblMetazoa" id="SCAU012144-RA">
    <property type="protein sequence ID" value="SCAU012144-PA"/>
    <property type="gene ID" value="SCAU012144"/>
</dbReference>
<protein>
    <recommendedName>
        <fullName evidence="10">Elongation of very long chain fatty acids protein</fullName>
        <ecNumber evidence="10">2.3.1.199</ecNumber>
    </recommendedName>
    <alternativeName>
        <fullName evidence="10">Very-long-chain 3-oxoacyl-CoA synthase</fullName>
    </alternativeName>
</protein>